<name>A0A091DQM4_FUKDA</name>
<dbReference type="AlphaFoldDB" id="A0A091DQM4"/>
<dbReference type="OrthoDB" id="9717112at2759"/>
<evidence type="ECO:0000256" key="2">
    <source>
        <dbReference type="SAM" id="MobiDB-lite"/>
    </source>
</evidence>
<dbReference type="Proteomes" id="UP000028990">
    <property type="component" value="Unassembled WGS sequence"/>
</dbReference>
<feature type="compositionally biased region" description="Pro residues" evidence="2">
    <location>
        <begin position="230"/>
        <end position="240"/>
    </location>
</feature>
<feature type="region of interest" description="Disordered" evidence="2">
    <location>
        <begin position="1"/>
        <end position="45"/>
    </location>
</feature>
<organism evidence="3 4">
    <name type="scientific">Fukomys damarensis</name>
    <name type="common">Damaraland mole rat</name>
    <name type="synonym">Cryptomys damarensis</name>
    <dbReference type="NCBI Taxonomy" id="885580"/>
    <lineage>
        <taxon>Eukaryota</taxon>
        <taxon>Metazoa</taxon>
        <taxon>Chordata</taxon>
        <taxon>Craniata</taxon>
        <taxon>Vertebrata</taxon>
        <taxon>Euteleostomi</taxon>
        <taxon>Mammalia</taxon>
        <taxon>Eutheria</taxon>
        <taxon>Euarchontoglires</taxon>
        <taxon>Glires</taxon>
        <taxon>Rodentia</taxon>
        <taxon>Hystricomorpha</taxon>
        <taxon>Bathyergidae</taxon>
        <taxon>Fukomys</taxon>
    </lineage>
</organism>
<dbReference type="PANTHER" id="PTHR31813">
    <property type="entry name" value="PROLINE-RICH PROTEIN 23B"/>
    <property type="match status" value="1"/>
</dbReference>
<gene>
    <name evidence="3" type="ORF">H920_05927</name>
</gene>
<dbReference type="PANTHER" id="PTHR31813:SF4">
    <property type="entry name" value="PROLINE-RICH PROTEIN 23A"/>
    <property type="match status" value="1"/>
</dbReference>
<feature type="region of interest" description="Disordered" evidence="2">
    <location>
        <begin position="230"/>
        <end position="249"/>
    </location>
</feature>
<dbReference type="InterPro" id="IPR018903">
    <property type="entry name" value="PRR23"/>
</dbReference>
<accession>A0A091DQM4</accession>
<comment type="similarity">
    <text evidence="1">Belongs to the PRR23 family.</text>
</comment>
<sequence length="261" mass="27560">MMGIRPHSAGVYSATWSTPQPGLEDHAGPETCSVPVQEDSADPPAAPALSSMVILSEGCALQLPLDSFNLVVEAMPDSVLQVTLQDHTVILGPHNLLCSTDGGSGGQSDSHEGLDAQGACLGAAQENNIVILVEQQGFCASIPEMADHEEVQAQDDAHSVFLVPYGDSPAGLTAGLLLWPTAVSSPDPQGSIPEPRPLVVPIIPFASGSPGLFFDQDNFHLLRPFPTSPLQPLPPFPSPGPHDRPVRLGPHCKARRRLFQE</sequence>
<proteinExistence type="inferred from homology"/>
<reference evidence="3 4" key="1">
    <citation type="submission" date="2013-11" db="EMBL/GenBank/DDBJ databases">
        <title>The Damaraland mole rat (Fukomys damarensis) genome and evolution of African mole rats.</title>
        <authorList>
            <person name="Gladyshev V.N."/>
            <person name="Fang X."/>
        </authorList>
    </citation>
    <scope>NUCLEOTIDE SEQUENCE [LARGE SCALE GENOMIC DNA]</scope>
    <source>
        <tissue evidence="3">Liver</tissue>
    </source>
</reference>
<evidence type="ECO:0000313" key="3">
    <source>
        <dbReference type="EMBL" id="KFO32758.1"/>
    </source>
</evidence>
<dbReference type="EMBL" id="KN122133">
    <property type="protein sequence ID" value="KFO32758.1"/>
    <property type="molecule type" value="Genomic_DNA"/>
</dbReference>
<evidence type="ECO:0000313" key="4">
    <source>
        <dbReference type="Proteomes" id="UP000028990"/>
    </source>
</evidence>
<dbReference type="eggNOG" id="ENOG502RU0G">
    <property type="taxonomic scope" value="Eukaryota"/>
</dbReference>
<protein>
    <submittedName>
        <fullName evidence="3">Proline-rich protein 23A</fullName>
    </submittedName>
</protein>
<dbReference type="Pfam" id="PF10630">
    <property type="entry name" value="DUF2476"/>
    <property type="match status" value="1"/>
</dbReference>
<evidence type="ECO:0000256" key="1">
    <source>
        <dbReference type="ARBA" id="ARBA00009113"/>
    </source>
</evidence>
<keyword evidence="4" id="KW-1185">Reference proteome</keyword>